<protein>
    <submittedName>
        <fullName evidence="2">Uncharacterized protein</fullName>
    </submittedName>
</protein>
<dbReference type="Proteomes" id="UP000017836">
    <property type="component" value="Unassembled WGS sequence"/>
</dbReference>
<name>W1PP41_AMBTC</name>
<dbReference type="Gramene" id="ERN11767">
    <property type="protein sequence ID" value="ERN11767"/>
    <property type="gene ID" value="AMTR_s00022p00246580"/>
</dbReference>
<reference evidence="3" key="1">
    <citation type="journal article" date="2013" name="Science">
        <title>The Amborella genome and the evolution of flowering plants.</title>
        <authorList>
            <consortium name="Amborella Genome Project"/>
        </authorList>
    </citation>
    <scope>NUCLEOTIDE SEQUENCE [LARGE SCALE GENOMIC DNA]</scope>
</reference>
<proteinExistence type="predicted"/>
<sequence>MEMVMVGVETYKHKAYKLVEVKVQVVEVICSHMEEEEEMEMVGAETYKQKEVEGGGGDL</sequence>
<evidence type="ECO:0000256" key="1">
    <source>
        <dbReference type="SAM" id="MobiDB-lite"/>
    </source>
</evidence>
<evidence type="ECO:0000313" key="2">
    <source>
        <dbReference type="EMBL" id="ERN11767.1"/>
    </source>
</evidence>
<gene>
    <name evidence="2" type="ORF">AMTR_s00022p00246580</name>
</gene>
<dbReference type="HOGENOM" id="CLU_2963898_0_0_1"/>
<dbReference type="AlphaFoldDB" id="W1PP41"/>
<evidence type="ECO:0000313" key="3">
    <source>
        <dbReference type="Proteomes" id="UP000017836"/>
    </source>
</evidence>
<keyword evidence="3" id="KW-1185">Reference proteome</keyword>
<accession>W1PP41</accession>
<organism evidence="2 3">
    <name type="scientific">Amborella trichopoda</name>
    <dbReference type="NCBI Taxonomy" id="13333"/>
    <lineage>
        <taxon>Eukaryota</taxon>
        <taxon>Viridiplantae</taxon>
        <taxon>Streptophyta</taxon>
        <taxon>Embryophyta</taxon>
        <taxon>Tracheophyta</taxon>
        <taxon>Spermatophyta</taxon>
        <taxon>Magnoliopsida</taxon>
        <taxon>Amborellales</taxon>
        <taxon>Amborellaceae</taxon>
        <taxon>Amborella</taxon>
    </lineage>
</organism>
<dbReference type="EMBL" id="KI392687">
    <property type="protein sequence ID" value="ERN11767.1"/>
    <property type="molecule type" value="Genomic_DNA"/>
</dbReference>
<feature type="region of interest" description="Disordered" evidence="1">
    <location>
        <begin position="40"/>
        <end position="59"/>
    </location>
</feature>